<protein>
    <submittedName>
        <fullName evidence="1">Uncharacterized protein</fullName>
    </submittedName>
</protein>
<proteinExistence type="predicted"/>
<dbReference type="InParanoid" id="A0A2T3ABG7"/>
<evidence type="ECO:0000313" key="2">
    <source>
        <dbReference type="Proteomes" id="UP000241462"/>
    </source>
</evidence>
<dbReference type="AlphaFoldDB" id="A0A2T3ABG7"/>
<dbReference type="EMBL" id="KZ678419">
    <property type="protein sequence ID" value="PSR90463.1"/>
    <property type="molecule type" value="Genomic_DNA"/>
</dbReference>
<name>A0A2T3ABG7_9PEZI</name>
<gene>
    <name evidence="1" type="ORF">BD289DRAFT_430883</name>
</gene>
<accession>A0A2T3ABG7</accession>
<reference evidence="1 2" key="1">
    <citation type="journal article" date="2018" name="Mycol. Prog.">
        <title>Coniella lustricola, a new species from submerged detritus.</title>
        <authorList>
            <person name="Raudabaugh D.B."/>
            <person name="Iturriaga T."/>
            <person name="Carver A."/>
            <person name="Mondo S."/>
            <person name="Pangilinan J."/>
            <person name="Lipzen A."/>
            <person name="He G."/>
            <person name="Amirebrahimi M."/>
            <person name="Grigoriev I.V."/>
            <person name="Miller A.N."/>
        </authorList>
    </citation>
    <scope>NUCLEOTIDE SEQUENCE [LARGE SCALE GENOMIC DNA]</scope>
    <source>
        <strain evidence="1 2">B22-T-1</strain>
    </source>
</reference>
<keyword evidence="2" id="KW-1185">Reference proteome</keyword>
<organism evidence="1 2">
    <name type="scientific">Coniella lustricola</name>
    <dbReference type="NCBI Taxonomy" id="2025994"/>
    <lineage>
        <taxon>Eukaryota</taxon>
        <taxon>Fungi</taxon>
        <taxon>Dikarya</taxon>
        <taxon>Ascomycota</taxon>
        <taxon>Pezizomycotina</taxon>
        <taxon>Sordariomycetes</taxon>
        <taxon>Sordariomycetidae</taxon>
        <taxon>Diaporthales</taxon>
        <taxon>Schizoparmaceae</taxon>
        <taxon>Coniella</taxon>
    </lineage>
</organism>
<sequence length="159" mass="17922">MHICMTDIEWIAISQSICSVFCCRLFALFAKIDEVRRHKIGVYRHHLSGTCVVIVLPQAKLQKNAREGLVFFLGSSDNTTLSSVTPFSTTNARNTKKWHVAQLCRTAFLEFPMTNYQIDMRVCDRGVQCKSPGLTALQRLCTATCLLLTLPAYVRYTGV</sequence>
<dbReference type="Proteomes" id="UP000241462">
    <property type="component" value="Unassembled WGS sequence"/>
</dbReference>
<evidence type="ECO:0000313" key="1">
    <source>
        <dbReference type="EMBL" id="PSR90463.1"/>
    </source>
</evidence>